<dbReference type="Proteomes" id="UP001597413">
    <property type="component" value="Unassembled WGS sequence"/>
</dbReference>
<proteinExistence type="predicted"/>
<gene>
    <name evidence="1" type="ORF">ACFSM0_04790</name>
</gene>
<dbReference type="RefSeq" id="WP_377387851.1">
    <property type="nucleotide sequence ID" value="NZ_JBHUIX010000004.1"/>
</dbReference>
<accession>A0ABW5A763</accession>
<organism evidence="1 2">
    <name type="scientific">Rhodobacter lacus</name>
    <dbReference type="NCBI Taxonomy" id="1641972"/>
    <lineage>
        <taxon>Bacteria</taxon>
        <taxon>Pseudomonadati</taxon>
        <taxon>Pseudomonadota</taxon>
        <taxon>Alphaproteobacteria</taxon>
        <taxon>Rhodobacterales</taxon>
        <taxon>Rhodobacter group</taxon>
        <taxon>Rhodobacter</taxon>
    </lineage>
</organism>
<comment type="caution">
    <text evidence="1">The sequence shown here is derived from an EMBL/GenBank/DDBJ whole genome shotgun (WGS) entry which is preliminary data.</text>
</comment>
<dbReference type="EMBL" id="JBHUIX010000004">
    <property type="protein sequence ID" value="MFD2173405.1"/>
    <property type="molecule type" value="Genomic_DNA"/>
</dbReference>
<keyword evidence="2" id="KW-1185">Reference proteome</keyword>
<evidence type="ECO:0000313" key="2">
    <source>
        <dbReference type="Proteomes" id="UP001597413"/>
    </source>
</evidence>
<evidence type="ECO:0000313" key="1">
    <source>
        <dbReference type="EMBL" id="MFD2173405.1"/>
    </source>
</evidence>
<name>A0ABW5A763_9RHOB</name>
<sequence>MEAVTATAAQLSRIAAAFVWADLARARQAGIVASLRERGGRLVLLGELAENSAGVSGLSGSAEGLEWVILLRPFFTSDVQELLGPRDSLAGAHPAAT</sequence>
<reference evidence="2" key="1">
    <citation type="journal article" date="2019" name="Int. J. Syst. Evol. Microbiol.">
        <title>The Global Catalogue of Microorganisms (GCM) 10K type strain sequencing project: providing services to taxonomists for standard genome sequencing and annotation.</title>
        <authorList>
            <consortium name="The Broad Institute Genomics Platform"/>
            <consortium name="The Broad Institute Genome Sequencing Center for Infectious Disease"/>
            <person name="Wu L."/>
            <person name="Ma J."/>
        </authorList>
    </citation>
    <scope>NUCLEOTIDE SEQUENCE [LARGE SCALE GENOMIC DNA]</scope>
    <source>
        <strain evidence="2">CCUG 55131</strain>
    </source>
</reference>
<protein>
    <submittedName>
        <fullName evidence="1">Uncharacterized protein</fullName>
    </submittedName>
</protein>